<keyword evidence="8" id="KW-1185">Reference proteome</keyword>
<evidence type="ECO:0000256" key="3">
    <source>
        <dbReference type="ARBA" id="ARBA00022630"/>
    </source>
</evidence>
<dbReference type="PANTHER" id="PTHR43673">
    <property type="entry name" value="NAD(P)H NITROREDUCTASE YDGI-RELATED"/>
    <property type="match status" value="1"/>
</dbReference>
<dbReference type="GO" id="GO:0016491">
    <property type="term" value="F:oxidoreductase activity"/>
    <property type="evidence" value="ECO:0007669"/>
    <property type="project" value="UniProtKB-KW"/>
</dbReference>
<proteinExistence type="inferred from homology"/>
<evidence type="ECO:0000256" key="1">
    <source>
        <dbReference type="ARBA" id="ARBA00001917"/>
    </source>
</evidence>
<dbReference type="InterPro" id="IPR029479">
    <property type="entry name" value="Nitroreductase"/>
</dbReference>
<dbReference type="InterPro" id="IPR000415">
    <property type="entry name" value="Nitroreductase-like"/>
</dbReference>
<keyword evidence="4" id="KW-0288">FMN</keyword>
<gene>
    <name evidence="7" type="ORF">CYJ34_04950</name>
</gene>
<organism evidence="7 8">
    <name type="scientific">Anaerococcus octavius</name>
    <dbReference type="NCBI Taxonomy" id="54007"/>
    <lineage>
        <taxon>Bacteria</taxon>
        <taxon>Bacillati</taxon>
        <taxon>Bacillota</taxon>
        <taxon>Tissierellia</taxon>
        <taxon>Tissierellales</taxon>
        <taxon>Peptoniphilaceae</taxon>
        <taxon>Anaerococcus</taxon>
    </lineage>
</organism>
<dbReference type="AlphaFoldDB" id="A0A2I1M8X4"/>
<protein>
    <submittedName>
        <fullName evidence="7">Nitroreductase</fullName>
    </submittedName>
</protein>
<dbReference type="Gene3D" id="3.40.109.10">
    <property type="entry name" value="NADH Oxidase"/>
    <property type="match status" value="1"/>
</dbReference>
<sequence length="169" mass="19175">MDFYKVLEKRVSTRKYTDEKVSDENIKKLLDAAYKAPIGLGAYDKSRLTVIKDKTLIEEISREYQEKMDKKSDPLFNAPLLIIFSSDNKENDLRFQDAGCVLENISLAATRLGLGSYYIRGVFHNLGDSGKYIEKLNLDQDFCPVSGIVIGHSEDELSGKEHTIKTNFI</sequence>
<evidence type="ECO:0000259" key="6">
    <source>
        <dbReference type="Pfam" id="PF00881"/>
    </source>
</evidence>
<comment type="cofactor">
    <cofactor evidence="1">
        <name>FMN</name>
        <dbReference type="ChEBI" id="CHEBI:58210"/>
    </cofactor>
</comment>
<evidence type="ECO:0000313" key="8">
    <source>
        <dbReference type="Proteomes" id="UP000234335"/>
    </source>
</evidence>
<comment type="similarity">
    <text evidence="2">Belongs to the nitroreductase family.</text>
</comment>
<keyword evidence="3" id="KW-0285">Flavoprotein</keyword>
<evidence type="ECO:0000256" key="4">
    <source>
        <dbReference type="ARBA" id="ARBA00022643"/>
    </source>
</evidence>
<dbReference type="RefSeq" id="WP_101540210.1">
    <property type="nucleotide sequence ID" value="NZ_PKGS01000003.1"/>
</dbReference>
<reference evidence="7 8" key="1">
    <citation type="submission" date="2017-12" db="EMBL/GenBank/DDBJ databases">
        <title>Phylogenetic diversity of female urinary microbiome.</title>
        <authorList>
            <person name="Thomas-White K."/>
            <person name="Wolfe A.J."/>
        </authorList>
    </citation>
    <scope>NUCLEOTIDE SEQUENCE [LARGE SCALE GENOMIC DNA]</scope>
    <source>
        <strain evidence="7 8">UMB0119</strain>
    </source>
</reference>
<evidence type="ECO:0000313" key="7">
    <source>
        <dbReference type="EMBL" id="PKZ16549.1"/>
    </source>
</evidence>
<dbReference type="EMBL" id="PKGS01000003">
    <property type="protein sequence ID" value="PKZ16549.1"/>
    <property type="molecule type" value="Genomic_DNA"/>
</dbReference>
<dbReference type="Proteomes" id="UP000234335">
    <property type="component" value="Unassembled WGS sequence"/>
</dbReference>
<dbReference type="Pfam" id="PF00881">
    <property type="entry name" value="Nitroreductase"/>
    <property type="match status" value="1"/>
</dbReference>
<keyword evidence="5" id="KW-0560">Oxidoreductase</keyword>
<evidence type="ECO:0000256" key="2">
    <source>
        <dbReference type="ARBA" id="ARBA00007118"/>
    </source>
</evidence>
<accession>A0A2I1M8X4</accession>
<feature type="domain" description="Nitroreductase" evidence="6">
    <location>
        <begin position="8"/>
        <end position="152"/>
    </location>
</feature>
<dbReference type="SUPFAM" id="SSF55469">
    <property type="entry name" value="FMN-dependent nitroreductase-like"/>
    <property type="match status" value="1"/>
</dbReference>
<dbReference type="PANTHER" id="PTHR43673:SF2">
    <property type="entry name" value="NITROREDUCTASE"/>
    <property type="match status" value="1"/>
</dbReference>
<evidence type="ECO:0000256" key="5">
    <source>
        <dbReference type="ARBA" id="ARBA00023002"/>
    </source>
</evidence>
<comment type="caution">
    <text evidence="7">The sequence shown here is derived from an EMBL/GenBank/DDBJ whole genome shotgun (WGS) entry which is preliminary data.</text>
</comment>
<name>A0A2I1M8X4_9FIRM</name>